<dbReference type="PRINTS" id="PR00149">
    <property type="entry name" value="FUMRATELYASE"/>
</dbReference>
<dbReference type="GO" id="GO:0005829">
    <property type="term" value="C:cytosol"/>
    <property type="evidence" value="ECO:0007669"/>
    <property type="project" value="TreeGrafter"/>
</dbReference>
<proteinExistence type="predicted"/>
<accession>A0AA41XF21</accession>
<gene>
    <name evidence="3" type="ORF">NK662_20585</name>
</gene>
<organism evidence="3 4">
    <name type="scientific">Ectobacillus ponti</name>
    <dbReference type="NCBI Taxonomy" id="2961894"/>
    <lineage>
        <taxon>Bacteria</taxon>
        <taxon>Bacillati</taxon>
        <taxon>Bacillota</taxon>
        <taxon>Bacilli</taxon>
        <taxon>Bacillales</taxon>
        <taxon>Bacillaceae</taxon>
        <taxon>Ectobacillus</taxon>
    </lineage>
</organism>
<evidence type="ECO:0000313" key="3">
    <source>
        <dbReference type="EMBL" id="MCP8970921.1"/>
    </source>
</evidence>
<dbReference type="SUPFAM" id="SSF48557">
    <property type="entry name" value="L-aspartase-like"/>
    <property type="match status" value="1"/>
</dbReference>
<keyword evidence="1 3" id="KW-0456">Lyase</keyword>
<comment type="caution">
    <text evidence="3">The sequence shown here is derived from an EMBL/GenBank/DDBJ whole genome shotgun (WGS) entry which is preliminary data.</text>
</comment>
<keyword evidence="4" id="KW-1185">Reference proteome</keyword>
<dbReference type="EMBL" id="JANCLT010000016">
    <property type="protein sequence ID" value="MCP8970921.1"/>
    <property type="molecule type" value="Genomic_DNA"/>
</dbReference>
<feature type="domain" description="Fumarate lyase N-terminal" evidence="2">
    <location>
        <begin position="5"/>
        <end position="315"/>
    </location>
</feature>
<dbReference type="PANTHER" id="PTHR42696:SF2">
    <property type="entry name" value="ASPARTATE AMMONIA-LYASE"/>
    <property type="match status" value="1"/>
</dbReference>
<name>A0AA41XF21_9BACI</name>
<dbReference type="InterPro" id="IPR051546">
    <property type="entry name" value="Aspartate_Ammonia-Lyase"/>
</dbReference>
<reference evidence="3" key="1">
    <citation type="submission" date="2022-07" db="EMBL/GenBank/DDBJ databases">
        <authorList>
            <person name="Li W.-J."/>
            <person name="Deng Q.-Q."/>
        </authorList>
    </citation>
    <scope>NUCLEOTIDE SEQUENCE</scope>
    <source>
        <strain evidence="3">SYSU M60031</strain>
    </source>
</reference>
<dbReference type="InterPro" id="IPR024083">
    <property type="entry name" value="Fumarase/histidase_N"/>
</dbReference>
<evidence type="ECO:0000259" key="2">
    <source>
        <dbReference type="Pfam" id="PF00206"/>
    </source>
</evidence>
<dbReference type="Gene3D" id="1.10.275.10">
    <property type="entry name" value="Fumarase/aspartase (N-terminal domain)"/>
    <property type="match status" value="1"/>
</dbReference>
<evidence type="ECO:0000256" key="1">
    <source>
        <dbReference type="ARBA" id="ARBA00023239"/>
    </source>
</evidence>
<dbReference type="GO" id="GO:0008797">
    <property type="term" value="F:aspartate ammonia-lyase activity"/>
    <property type="evidence" value="ECO:0007669"/>
    <property type="project" value="TreeGrafter"/>
</dbReference>
<dbReference type="InterPro" id="IPR008948">
    <property type="entry name" value="L-Aspartase-like"/>
</dbReference>
<dbReference type="PANTHER" id="PTHR42696">
    <property type="entry name" value="ASPARTATE AMMONIA-LYASE"/>
    <property type="match status" value="1"/>
</dbReference>
<dbReference type="Pfam" id="PF00206">
    <property type="entry name" value="Lyase_1"/>
    <property type="match status" value="1"/>
</dbReference>
<sequence>MLSSTLYGEQTKRTVNNMSYTGRTLSQYPLYIQALAEVKQAAAMANCEAGAISQEICSAIVAACRSIMAGQHHDQFPVDVYHGGGSIGTNMNMNEVLAALTAVPAAQINLSQSTADVCFTALRIALIRRAQPLLAVLRRCIEALRQKGEEFTGMETISRTCLQDAMRTSHGVLFQACAANLEKHVVQLEERIQDLHQVNLGGTVIGSGTGASQAYRDHILSCLQKVTDMPLRHRSNLYEAAQYPDDLAACSGALRMMSANLLKFAKDLRLLSSGPEAGFAELKLPAVQAGSSFFPGKVNPVIPEMLVQCSLLVSGRDHTIQAALEHGELQLNIWDGMMGMLLYENMEMLTHALQNFYDYCLVGIEVNQERSSLYAASSIPLVVELTEQYGYEQVSGWLQTESVQQVQRKLKEERKHDERNT</sequence>
<dbReference type="RefSeq" id="WP_254760847.1">
    <property type="nucleotide sequence ID" value="NZ_JANCLT010000016.1"/>
</dbReference>
<dbReference type="Proteomes" id="UP001156102">
    <property type="component" value="Unassembled WGS sequence"/>
</dbReference>
<evidence type="ECO:0000313" key="4">
    <source>
        <dbReference type="Proteomes" id="UP001156102"/>
    </source>
</evidence>
<protein>
    <submittedName>
        <fullName evidence="3">Lyase family protein</fullName>
    </submittedName>
</protein>
<dbReference type="Gene3D" id="1.20.200.10">
    <property type="entry name" value="Fumarase/aspartase (Central domain)"/>
    <property type="match status" value="1"/>
</dbReference>
<dbReference type="InterPro" id="IPR000362">
    <property type="entry name" value="Fumarate_lyase_fam"/>
</dbReference>
<dbReference type="GO" id="GO:0006531">
    <property type="term" value="P:aspartate metabolic process"/>
    <property type="evidence" value="ECO:0007669"/>
    <property type="project" value="TreeGrafter"/>
</dbReference>
<dbReference type="AlphaFoldDB" id="A0AA41XF21"/>
<dbReference type="InterPro" id="IPR022761">
    <property type="entry name" value="Fumarate_lyase_N"/>
</dbReference>